<organism evidence="3 4">
    <name type="scientific">Nocardia tenerifensis</name>
    <dbReference type="NCBI Taxonomy" id="228006"/>
    <lineage>
        <taxon>Bacteria</taxon>
        <taxon>Bacillati</taxon>
        <taxon>Actinomycetota</taxon>
        <taxon>Actinomycetes</taxon>
        <taxon>Mycobacteriales</taxon>
        <taxon>Nocardiaceae</taxon>
        <taxon>Nocardia</taxon>
    </lineage>
</organism>
<dbReference type="SUPFAM" id="SSF56266">
    <property type="entry name" value="DmpA/ArgJ-like"/>
    <property type="match status" value="1"/>
</dbReference>
<dbReference type="Gene3D" id="3.60.70.12">
    <property type="entry name" value="L-amino peptidase D-ALA esterase/amidase"/>
    <property type="match status" value="1"/>
</dbReference>
<keyword evidence="3" id="KW-0645">Protease</keyword>
<evidence type="ECO:0000313" key="3">
    <source>
        <dbReference type="EMBL" id="PXX71436.1"/>
    </source>
</evidence>
<evidence type="ECO:0000313" key="4">
    <source>
        <dbReference type="Proteomes" id="UP000247569"/>
    </source>
</evidence>
<dbReference type="Pfam" id="PF03576">
    <property type="entry name" value="Peptidase_S58"/>
    <property type="match status" value="1"/>
</dbReference>
<dbReference type="PANTHER" id="PTHR36512:SF3">
    <property type="entry name" value="BLR5678 PROTEIN"/>
    <property type="match status" value="1"/>
</dbReference>
<proteinExistence type="inferred from homology"/>
<sequence>MTEHGSFSPDGRPRARALGIAPEGAPGPYNAITDVAGVEVGYQTLIEGEGPLRAGAGPVRTGVTAILPRGRSGVGRPCAAGRYSLNGNGEMTGTAWIDEVGQLSMPVTISNTHAIGACHTGAIQWIAKTDPALAREWLLPVCAETWDGYLNDINGGHVTPEIVVAALDSARGGPLDEGSVGGGTGMNCYAFKGGSGTASRLVEFGPHTYTVGVFVQANFGSRHELTIRGHRVGDRLAVENPMETTDWGTAPARIPAAPGGAGSVIVVVATDAPLDPLQCIAMARRVPFGLARTGTTGSLFSGDLFLAFSTAADRASDTGFPHGDPTPDDLVTTTRLPWNRMDPLYAAVVAAVEESVLNALIVNTPMTGRDGHHSPALPHDKLKALLANGFR</sequence>
<protein>
    <submittedName>
        <fullName evidence="3">L-aminopeptidase/D-esterase-like protein</fullName>
    </submittedName>
</protein>
<gene>
    <name evidence="3" type="ORF">DFR70_101859</name>
</gene>
<feature type="region of interest" description="Disordered" evidence="2">
    <location>
        <begin position="1"/>
        <end position="23"/>
    </location>
</feature>
<keyword evidence="3" id="KW-0378">Hydrolase</keyword>
<dbReference type="PANTHER" id="PTHR36512">
    <property type="entry name" value="D-AMINOPEPTIDASE"/>
    <property type="match status" value="1"/>
</dbReference>
<name>A0A318KBE1_9NOCA</name>
<dbReference type="CDD" id="cd02253">
    <property type="entry name" value="DmpA"/>
    <property type="match status" value="1"/>
</dbReference>
<evidence type="ECO:0000256" key="2">
    <source>
        <dbReference type="SAM" id="MobiDB-lite"/>
    </source>
</evidence>
<accession>A0A318KBE1</accession>
<dbReference type="InterPro" id="IPR016117">
    <property type="entry name" value="ArgJ-like_dom_sf"/>
</dbReference>
<evidence type="ECO:0000256" key="1">
    <source>
        <dbReference type="ARBA" id="ARBA00007068"/>
    </source>
</evidence>
<comment type="similarity">
    <text evidence="1">Belongs to the peptidase S58 family.</text>
</comment>
<keyword evidence="3" id="KW-0031">Aminopeptidase</keyword>
<dbReference type="InterPro" id="IPR005321">
    <property type="entry name" value="Peptidase_S58_DmpA"/>
</dbReference>
<dbReference type="OrthoDB" id="9770388at2"/>
<dbReference type="RefSeq" id="WP_110293343.1">
    <property type="nucleotide sequence ID" value="NZ_QJKF01000001.1"/>
</dbReference>
<reference evidence="3 4" key="1">
    <citation type="submission" date="2018-05" db="EMBL/GenBank/DDBJ databases">
        <title>Genomic Encyclopedia of Type Strains, Phase IV (KMG-IV): sequencing the most valuable type-strain genomes for metagenomic binning, comparative biology and taxonomic classification.</title>
        <authorList>
            <person name="Goeker M."/>
        </authorList>
    </citation>
    <scope>NUCLEOTIDE SEQUENCE [LARGE SCALE GENOMIC DNA]</scope>
    <source>
        <strain evidence="3 4">DSM 44704</strain>
    </source>
</reference>
<dbReference type="EMBL" id="QJKF01000001">
    <property type="protein sequence ID" value="PXX71436.1"/>
    <property type="molecule type" value="Genomic_DNA"/>
</dbReference>
<dbReference type="AlphaFoldDB" id="A0A318KBE1"/>
<comment type="caution">
    <text evidence="3">The sequence shown here is derived from an EMBL/GenBank/DDBJ whole genome shotgun (WGS) entry which is preliminary data.</text>
</comment>
<dbReference type="Proteomes" id="UP000247569">
    <property type="component" value="Unassembled WGS sequence"/>
</dbReference>
<dbReference type="GO" id="GO:0004177">
    <property type="term" value="F:aminopeptidase activity"/>
    <property type="evidence" value="ECO:0007669"/>
    <property type="project" value="UniProtKB-KW"/>
</dbReference>
<keyword evidence="4" id="KW-1185">Reference proteome</keyword>